<dbReference type="SMART" id="SM00283">
    <property type="entry name" value="MA"/>
    <property type="match status" value="1"/>
</dbReference>
<evidence type="ECO:0000256" key="1">
    <source>
        <dbReference type="ARBA" id="ARBA00004651"/>
    </source>
</evidence>
<dbReference type="PANTHER" id="PTHR32089:SF114">
    <property type="entry name" value="METHYL-ACCEPTING CHEMOTAXIS PROTEIN MCPB"/>
    <property type="match status" value="1"/>
</dbReference>
<evidence type="ECO:0000256" key="3">
    <source>
        <dbReference type="ARBA" id="ARBA00022500"/>
    </source>
</evidence>
<protein>
    <submittedName>
        <fullName evidence="13">Methyl-accepting chemotaxis protein McpC</fullName>
    </submittedName>
</protein>
<dbReference type="PROSITE" id="PS50885">
    <property type="entry name" value="HAMP"/>
    <property type="match status" value="1"/>
</dbReference>
<dbReference type="Pfam" id="PF00015">
    <property type="entry name" value="MCPsignal"/>
    <property type="match status" value="1"/>
</dbReference>
<dbReference type="InterPro" id="IPR033479">
    <property type="entry name" value="dCache_1"/>
</dbReference>
<accession>A0A6V8SSI8</accession>
<evidence type="ECO:0000256" key="4">
    <source>
        <dbReference type="ARBA" id="ARBA00022692"/>
    </source>
</evidence>
<name>A0A6V8SSI8_9CLOT</name>
<dbReference type="RefSeq" id="WP_183279529.1">
    <property type="nucleotide sequence ID" value="NZ_BLZR01000001.1"/>
</dbReference>
<keyword evidence="7 9" id="KW-0807">Transducer</keyword>
<evidence type="ECO:0000313" key="14">
    <source>
        <dbReference type="Proteomes" id="UP000580568"/>
    </source>
</evidence>
<evidence type="ECO:0000256" key="10">
    <source>
        <dbReference type="SAM" id="Phobius"/>
    </source>
</evidence>
<dbReference type="CDD" id="cd12913">
    <property type="entry name" value="PDC1_MCP_like"/>
    <property type="match status" value="1"/>
</dbReference>
<sequence>MNKEKQKNSLGFRSIRVRLIIFFILICQIPLLAFALIANYQSKSTLYSKLKVTTTQEIDLTNKIIDNYFSIFSSSIDTMSELDDIKSDDDATVLNILKGFKDKNPDIINDYVGLANKKMTIYPQTTMPSGYDPTARPWYTDAIKNKGKVSFSSPYKDAATGKLVISLSKTIEKDGQVIGVVSIDLSLENLAKTFSNVKVGEEGYVYISDNQGVLISHPTASLVGTDEAKKQSFWSNVEKNQNGFEDYTFNGAKKYVSYDKNKVTGWIIFASMNESELTKDTKVLINTSIMDMLITLVINIAVAYGISTYIARNINKIRLGLNKAANGDLTHKVVINTKDEFSQLADSFNEMTTGMNTLISGVKESSLTMENTAVTIATMSEDVTTAIGDVAKTVDQVAAGSSEQAKDIEEGVYELQQLISELKVAYDQIENMTSLAMVTQDMTNDGITTMDVLSEKSVETNKSSQNIEEAVNDMTSSVGTIKSFTNIINEIAEQTNLLALNAAIEAARAGEAGRGFAVVADEIRKLAEQVTESTKEIGSIIDLVDSKSRNALNAMENTKTAISSQSEAVEQTKNNLQTISEFMGLLSESINSVKASIDVVDKSKDQIMENMQSMSAISEETAASTEEVSASTEEISATMDEFNQNAEVLKEISVTLEEKIDKFKLE</sequence>
<keyword evidence="3" id="KW-0145">Chemotaxis</keyword>
<evidence type="ECO:0000256" key="2">
    <source>
        <dbReference type="ARBA" id="ARBA00022475"/>
    </source>
</evidence>
<dbReference type="SUPFAM" id="SSF58104">
    <property type="entry name" value="Methyl-accepting chemotaxis protein (MCP) signaling domain"/>
    <property type="match status" value="1"/>
</dbReference>
<evidence type="ECO:0000256" key="8">
    <source>
        <dbReference type="ARBA" id="ARBA00029447"/>
    </source>
</evidence>
<dbReference type="CDD" id="cd12912">
    <property type="entry name" value="PDC2_MCP_like"/>
    <property type="match status" value="1"/>
</dbReference>
<evidence type="ECO:0000259" key="12">
    <source>
        <dbReference type="PROSITE" id="PS50885"/>
    </source>
</evidence>
<evidence type="ECO:0000313" key="13">
    <source>
        <dbReference type="EMBL" id="GFP78218.1"/>
    </source>
</evidence>
<dbReference type="SUPFAM" id="SSF103190">
    <property type="entry name" value="Sensory domain-like"/>
    <property type="match status" value="1"/>
</dbReference>
<keyword evidence="5 10" id="KW-1133">Transmembrane helix</keyword>
<dbReference type="Pfam" id="PF02743">
    <property type="entry name" value="dCache_1"/>
    <property type="match status" value="1"/>
</dbReference>
<comment type="caution">
    <text evidence="13">The sequence shown here is derived from an EMBL/GenBank/DDBJ whole genome shotgun (WGS) entry which is preliminary data.</text>
</comment>
<dbReference type="InterPro" id="IPR029151">
    <property type="entry name" value="Sensor-like_sf"/>
</dbReference>
<dbReference type="CDD" id="cd06225">
    <property type="entry name" value="HAMP"/>
    <property type="match status" value="1"/>
</dbReference>
<evidence type="ECO:0000256" key="5">
    <source>
        <dbReference type="ARBA" id="ARBA00022989"/>
    </source>
</evidence>
<organism evidence="13 14">
    <name type="scientific">Clostridium fungisolvens</name>
    <dbReference type="NCBI Taxonomy" id="1604897"/>
    <lineage>
        <taxon>Bacteria</taxon>
        <taxon>Bacillati</taxon>
        <taxon>Bacillota</taxon>
        <taxon>Clostridia</taxon>
        <taxon>Eubacteriales</taxon>
        <taxon>Clostridiaceae</taxon>
        <taxon>Clostridium</taxon>
    </lineage>
</organism>
<dbReference type="InterPro" id="IPR003660">
    <property type="entry name" value="HAMP_dom"/>
</dbReference>
<dbReference type="EMBL" id="BLZR01000001">
    <property type="protein sequence ID" value="GFP78218.1"/>
    <property type="molecule type" value="Genomic_DNA"/>
</dbReference>
<dbReference type="GO" id="GO:0005886">
    <property type="term" value="C:plasma membrane"/>
    <property type="evidence" value="ECO:0007669"/>
    <property type="project" value="UniProtKB-SubCell"/>
</dbReference>
<dbReference type="Gene3D" id="1.10.287.950">
    <property type="entry name" value="Methyl-accepting chemotaxis protein"/>
    <property type="match status" value="1"/>
</dbReference>
<keyword evidence="4 10" id="KW-0812">Transmembrane</keyword>
<dbReference type="GO" id="GO:0006935">
    <property type="term" value="P:chemotaxis"/>
    <property type="evidence" value="ECO:0007669"/>
    <property type="project" value="UniProtKB-KW"/>
</dbReference>
<evidence type="ECO:0000256" key="6">
    <source>
        <dbReference type="ARBA" id="ARBA00023136"/>
    </source>
</evidence>
<keyword evidence="14" id="KW-1185">Reference proteome</keyword>
<evidence type="ECO:0000256" key="9">
    <source>
        <dbReference type="PROSITE-ProRule" id="PRU00284"/>
    </source>
</evidence>
<dbReference type="AlphaFoldDB" id="A0A6V8SSI8"/>
<dbReference type="SMART" id="SM00304">
    <property type="entry name" value="HAMP"/>
    <property type="match status" value="1"/>
</dbReference>
<feature type="domain" description="HAMP" evidence="12">
    <location>
        <begin position="308"/>
        <end position="360"/>
    </location>
</feature>
<dbReference type="InterPro" id="IPR004089">
    <property type="entry name" value="MCPsignal_dom"/>
</dbReference>
<reference evidence="13 14" key="1">
    <citation type="submission" date="2020-07" db="EMBL/GenBank/DDBJ databases">
        <title>A new beta-1,3-glucan-decomposing anaerobic bacterium isolated from anoxic soil subjected to biological soil disinfestation.</title>
        <authorList>
            <person name="Ueki A."/>
            <person name="Tonouchi A."/>
        </authorList>
    </citation>
    <scope>NUCLEOTIDE SEQUENCE [LARGE SCALE GENOMIC DNA]</scope>
    <source>
        <strain evidence="13 14">TW1</strain>
    </source>
</reference>
<proteinExistence type="inferred from homology"/>
<feature type="domain" description="Methyl-accepting transducer" evidence="11">
    <location>
        <begin position="379"/>
        <end position="636"/>
    </location>
</feature>
<dbReference type="Gene3D" id="3.30.450.20">
    <property type="entry name" value="PAS domain"/>
    <property type="match status" value="2"/>
</dbReference>
<dbReference type="Gene3D" id="1.10.8.500">
    <property type="entry name" value="HAMP domain in histidine kinase"/>
    <property type="match status" value="1"/>
</dbReference>
<keyword evidence="2" id="KW-1003">Cell membrane</keyword>
<gene>
    <name evidence="13" type="ORF">bsdtw1_04413</name>
</gene>
<dbReference type="PANTHER" id="PTHR32089">
    <property type="entry name" value="METHYL-ACCEPTING CHEMOTAXIS PROTEIN MCPB"/>
    <property type="match status" value="1"/>
</dbReference>
<dbReference type="Pfam" id="PF00672">
    <property type="entry name" value="HAMP"/>
    <property type="match status" value="1"/>
</dbReference>
<evidence type="ECO:0000259" key="11">
    <source>
        <dbReference type="PROSITE" id="PS50111"/>
    </source>
</evidence>
<keyword evidence="6 10" id="KW-0472">Membrane</keyword>
<feature type="transmembrane region" description="Helical" evidence="10">
    <location>
        <begin position="20"/>
        <end position="40"/>
    </location>
</feature>
<comment type="similarity">
    <text evidence="8">Belongs to the methyl-accepting chemotaxis (MCP) protein family.</text>
</comment>
<evidence type="ECO:0000256" key="7">
    <source>
        <dbReference type="ARBA" id="ARBA00023224"/>
    </source>
</evidence>
<dbReference type="Proteomes" id="UP000580568">
    <property type="component" value="Unassembled WGS sequence"/>
</dbReference>
<dbReference type="PROSITE" id="PS50111">
    <property type="entry name" value="CHEMOTAXIS_TRANSDUC_2"/>
    <property type="match status" value="1"/>
</dbReference>
<dbReference type="GO" id="GO:0007165">
    <property type="term" value="P:signal transduction"/>
    <property type="evidence" value="ECO:0007669"/>
    <property type="project" value="UniProtKB-KW"/>
</dbReference>
<comment type="subcellular location">
    <subcellularLocation>
        <location evidence="1">Cell membrane</location>
        <topology evidence="1">Multi-pass membrane protein</topology>
    </subcellularLocation>
</comment>